<evidence type="ECO:0000313" key="3">
    <source>
        <dbReference type="Proteomes" id="UP000541636"/>
    </source>
</evidence>
<reference evidence="2 3" key="1">
    <citation type="journal article" date="2017" name="Int. J. Syst. Evol. Microbiol.">
        <title>Oleiagrimonas citrea sp. nov., a marine bacterium isolated from tidal flat sediment and emended description of the genus Oleiagrimonas Fang et al. 2015 and Oleiagrimonas soli.</title>
        <authorList>
            <person name="Yang S.H."/>
            <person name="Seo H.S."/>
            <person name="Seong C.N."/>
            <person name="Kwon K.K."/>
        </authorList>
    </citation>
    <scope>NUCLEOTIDE SEQUENCE [LARGE SCALE GENOMIC DNA]</scope>
    <source>
        <strain evidence="2 3">MEBiC09124</strain>
    </source>
</reference>
<comment type="caution">
    <text evidence="2">The sequence shown here is derived from an EMBL/GenBank/DDBJ whole genome shotgun (WGS) entry which is preliminary data.</text>
</comment>
<keyword evidence="1" id="KW-0472">Membrane</keyword>
<sequence length="115" mass="12635">MKTVDGWIAAAGVVALVLAGMVVYRSRESSRVDSAEAIPPVHAPAPASSSFPSCVNVSPDKARWRCEVGVARRQHRIRCYGQRLYYVTKDASGKTSYRPWPAVLQCWNDADTSSH</sequence>
<dbReference type="AlphaFoldDB" id="A0A846ZJ49"/>
<name>A0A846ZJ49_9GAMM</name>
<keyword evidence="1" id="KW-1133">Transmembrane helix</keyword>
<dbReference type="EMBL" id="JAAZQD010000001">
    <property type="protein sequence ID" value="NKZ37391.1"/>
    <property type="molecule type" value="Genomic_DNA"/>
</dbReference>
<feature type="transmembrane region" description="Helical" evidence="1">
    <location>
        <begin position="6"/>
        <end position="24"/>
    </location>
</feature>
<evidence type="ECO:0000256" key="1">
    <source>
        <dbReference type="SAM" id="Phobius"/>
    </source>
</evidence>
<evidence type="ECO:0000313" key="2">
    <source>
        <dbReference type="EMBL" id="NKZ37391.1"/>
    </source>
</evidence>
<keyword evidence="3" id="KW-1185">Reference proteome</keyword>
<organism evidence="2 3">
    <name type="scientific">Oleiagrimonas citrea</name>
    <dbReference type="NCBI Taxonomy" id="1665687"/>
    <lineage>
        <taxon>Bacteria</taxon>
        <taxon>Pseudomonadati</taxon>
        <taxon>Pseudomonadota</taxon>
        <taxon>Gammaproteobacteria</taxon>
        <taxon>Lysobacterales</taxon>
        <taxon>Rhodanobacteraceae</taxon>
        <taxon>Oleiagrimonas</taxon>
    </lineage>
</organism>
<proteinExistence type="predicted"/>
<dbReference type="RefSeq" id="WP_146742310.1">
    <property type="nucleotide sequence ID" value="NZ_JAAZQD010000001.1"/>
</dbReference>
<gene>
    <name evidence="2" type="ORF">HF690_00300</name>
</gene>
<accession>A0A846ZJ49</accession>
<dbReference type="Proteomes" id="UP000541636">
    <property type="component" value="Unassembled WGS sequence"/>
</dbReference>
<keyword evidence="1" id="KW-0812">Transmembrane</keyword>
<protein>
    <submittedName>
        <fullName evidence="2">Uncharacterized protein</fullName>
    </submittedName>
</protein>